<feature type="compositionally biased region" description="Acidic residues" evidence="1">
    <location>
        <begin position="364"/>
        <end position="384"/>
    </location>
</feature>
<keyword evidence="3" id="KW-1185">Reference proteome</keyword>
<feature type="compositionally biased region" description="Low complexity" evidence="1">
    <location>
        <begin position="145"/>
        <end position="156"/>
    </location>
</feature>
<evidence type="ECO:0000313" key="2">
    <source>
        <dbReference type="EMBL" id="RDW93660.1"/>
    </source>
</evidence>
<feature type="compositionally biased region" description="Basic and acidic residues" evidence="1">
    <location>
        <begin position="95"/>
        <end position="111"/>
    </location>
</feature>
<accession>A0A3D8T539</accession>
<feature type="region of interest" description="Disordered" evidence="1">
    <location>
        <begin position="362"/>
        <end position="392"/>
    </location>
</feature>
<evidence type="ECO:0000256" key="1">
    <source>
        <dbReference type="SAM" id="MobiDB-lite"/>
    </source>
</evidence>
<sequence length="392" mass="43174">MENPNPSPPSGAYPETEDKLRLEIIKKLATAFEKTPSIQSDLTSSGLWAFMWLADLESVRAYAEDLIAMSHNQRNNQNRSTTYFEILRTWARGRATRDGKRKEAESKKREPVPALDNPAPSKSPRLGKNVAPADPTSGQKSLRSTPTTPGSATPATPETPSPEPIEYNRSPAISDEAKKRDSQTCVITHFKTGNQGAQICASSLGMAGQDQYDVFWQTLADFWPNDQLAKWESAIQGPNRAETVENYLTMSPDTHALWGKGKFALKPLPGGDEHSMQVEFHWLPLVDGGTGRKHLRRPPANTVGLDASSDGSRLFNAADQHCITSGEVITFTTEDPDKCPLPSYDLLEMQWVLNRLVALAGAAEEPDDEGTDIEESEEDDEVAEGEGWQSEH</sequence>
<dbReference type="EMBL" id="PVWQ01000001">
    <property type="protein sequence ID" value="RDW93660.1"/>
    <property type="molecule type" value="Genomic_DNA"/>
</dbReference>
<evidence type="ECO:0000313" key="3">
    <source>
        <dbReference type="Proteomes" id="UP000256690"/>
    </source>
</evidence>
<protein>
    <submittedName>
        <fullName evidence="2">Uncharacterized protein</fullName>
    </submittedName>
</protein>
<dbReference type="GeneID" id="38111352"/>
<gene>
    <name evidence="2" type="ORF">DSM5745_00982</name>
</gene>
<organism evidence="2 3">
    <name type="scientific">Aspergillus mulundensis</name>
    <dbReference type="NCBI Taxonomy" id="1810919"/>
    <lineage>
        <taxon>Eukaryota</taxon>
        <taxon>Fungi</taxon>
        <taxon>Dikarya</taxon>
        <taxon>Ascomycota</taxon>
        <taxon>Pezizomycotina</taxon>
        <taxon>Eurotiomycetes</taxon>
        <taxon>Eurotiomycetidae</taxon>
        <taxon>Eurotiales</taxon>
        <taxon>Aspergillaceae</taxon>
        <taxon>Aspergillus</taxon>
        <taxon>Aspergillus subgen. Nidulantes</taxon>
    </lineage>
</organism>
<comment type="caution">
    <text evidence="2">The sequence shown here is derived from an EMBL/GenBank/DDBJ whole genome shotgun (WGS) entry which is preliminary data.</text>
</comment>
<dbReference type="Proteomes" id="UP000256690">
    <property type="component" value="Unassembled WGS sequence"/>
</dbReference>
<reference evidence="2 3" key="1">
    <citation type="journal article" date="2018" name="IMA Fungus">
        <title>IMA Genome-F 9: Draft genome sequence of Annulohypoxylon stygium, Aspergillus mulundensis, Berkeleyomyces basicola (syn. Thielaviopsis basicola), Ceratocystis smalleyi, two Cercospora beticola strains, Coleophoma cylindrospora, Fusarium fracticaudum, Phialophora cf. hyalina, and Morchella septimelata.</title>
        <authorList>
            <person name="Wingfield B.D."/>
            <person name="Bills G.F."/>
            <person name="Dong Y."/>
            <person name="Huang W."/>
            <person name="Nel W.J."/>
            <person name="Swalarsk-Parry B.S."/>
            <person name="Vaghefi N."/>
            <person name="Wilken P.M."/>
            <person name="An Z."/>
            <person name="de Beer Z.W."/>
            <person name="De Vos L."/>
            <person name="Chen L."/>
            <person name="Duong T.A."/>
            <person name="Gao Y."/>
            <person name="Hammerbacher A."/>
            <person name="Kikkert J.R."/>
            <person name="Li Y."/>
            <person name="Li H."/>
            <person name="Li K."/>
            <person name="Li Q."/>
            <person name="Liu X."/>
            <person name="Ma X."/>
            <person name="Naidoo K."/>
            <person name="Pethybridge S.J."/>
            <person name="Sun J."/>
            <person name="Steenkamp E.T."/>
            <person name="van der Nest M.A."/>
            <person name="van Wyk S."/>
            <person name="Wingfield M.J."/>
            <person name="Xiong C."/>
            <person name="Yue Q."/>
            <person name="Zhang X."/>
        </authorList>
    </citation>
    <scope>NUCLEOTIDE SEQUENCE [LARGE SCALE GENOMIC DNA]</scope>
    <source>
        <strain evidence="2 3">DSM 5745</strain>
    </source>
</reference>
<proteinExistence type="predicted"/>
<dbReference type="OrthoDB" id="5416097at2759"/>
<dbReference type="AlphaFoldDB" id="A0A3D8T539"/>
<feature type="region of interest" description="Disordered" evidence="1">
    <location>
        <begin position="94"/>
        <end position="180"/>
    </location>
</feature>
<dbReference type="RefSeq" id="XP_026608843.1">
    <property type="nucleotide sequence ID" value="XM_026742998.1"/>
</dbReference>
<name>A0A3D8T539_9EURO</name>